<keyword evidence="5" id="KW-0804">Transcription</keyword>
<dbReference type="InterPro" id="IPR006027">
    <property type="entry name" value="NusB_RsmB_TIM44"/>
</dbReference>
<dbReference type="GO" id="GO:0003723">
    <property type="term" value="F:RNA binding"/>
    <property type="evidence" value="ECO:0007669"/>
    <property type="project" value="UniProtKB-KW"/>
</dbReference>
<protein>
    <submittedName>
        <fullName evidence="7">Transcription antitermination factor NusB</fullName>
    </submittedName>
</protein>
<dbReference type="NCBIfam" id="TIGR01951">
    <property type="entry name" value="nusB"/>
    <property type="match status" value="1"/>
</dbReference>
<gene>
    <name evidence="7" type="primary">nusB</name>
    <name evidence="7" type="ORF">IAC50_08465</name>
</gene>
<dbReference type="PANTHER" id="PTHR11078:SF3">
    <property type="entry name" value="ANTITERMINATION NUSB DOMAIN-CONTAINING PROTEIN"/>
    <property type="match status" value="1"/>
</dbReference>
<reference evidence="7" key="2">
    <citation type="journal article" date="2021" name="PeerJ">
        <title>Extensive microbial diversity within the chicken gut microbiome revealed by metagenomics and culture.</title>
        <authorList>
            <person name="Gilroy R."/>
            <person name="Ravi A."/>
            <person name="Getino M."/>
            <person name="Pursley I."/>
            <person name="Horton D.L."/>
            <person name="Alikhan N.F."/>
            <person name="Baker D."/>
            <person name="Gharbi K."/>
            <person name="Hall N."/>
            <person name="Watson M."/>
            <person name="Adriaenssens E.M."/>
            <person name="Foster-Nyarko E."/>
            <person name="Jarju S."/>
            <person name="Secka A."/>
            <person name="Antonio M."/>
            <person name="Oren A."/>
            <person name="Chaudhuri R.R."/>
            <person name="La Ragione R."/>
            <person name="Hildebrand F."/>
            <person name="Pallen M.J."/>
        </authorList>
    </citation>
    <scope>NUCLEOTIDE SEQUENCE</scope>
    <source>
        <strain evidence="7">ChiHcec3-6078</strain>
    </source>
</reference>
<proteinExistence type="inferred from homology"/>
<evidence type="ECO:0000256" key="5">
    <source>
        <dbReference type="ARBA" id="ARBA00023163"/>
    </source>
</evidence>
<evidence type="ECO:0000259" key="6">
    <source>
        <dbReference type="Pfam" id="PF01029"/>
    </source>
</evidence>
<evidence type="ECO:0000256" key="2">
    <source>
        <dbReference type="ARBA" id="ARBA00022814"/>
    </source>
</evidence>
<comment type="caution">
    <text evidence="7">The sequence shown here is derived from an EMBL/GenBank/DDBJ whole genome shotgun (WGS) entry which is preliminary data.</text>
</comment>
<dbReference type="Pfam" id="PF01029">
    <property type="entry name" value="NusB"/>
    <property type="match status" value="1"/>
</dbReference>
<organism evidence="7 8">
    <name type="scientific">Candidatus Allocopromorpha excrementigallinarum</name>
    <dbReference type="NCBI Taxonomy" id="2840742"/>
    <lineage>
        <taxon>Bacteria</taxon>
        <taxon>Bacillati</taxon>
        <taxon>Bacillota</taxon>
        <taxon>Clostridia</taxon>
        <taxon>Eubacteriales</taxon>
        <taxon>Eubacteriaceae</taxon>
        <taxon>Eubacteriaceae incertae sedis</taxon>
        <taxon>Candidatus Allocopromorpha</taxon>
    </lineage>
</organism>
<dbReference type="PANTHER" id="PTHR11078">
    <property type="entry name" value="N UTILIZATION SUBSTANCE PROTEIN B-RELATED"/>
    <property type="match status" value="1"/>
</dbReference>
<dbReference type="InterPro" id="IPR035926">
    <property type="entry name" value="NusB-like_sf"/>
</dbReference>
<dbReference type="Proteomes" id="UP000824090">
    <property type="component" value="Unassembled WGS sequence"/>
</dbReference>
<dbReference type="GO" id="GO:0031564">
    <property type="term" value="P:transcription antitermination"/>
    <property type="evidence" value="ECO:0007669"/>
    <property type="project" value="UniProtKB-KW"/>
</dbReference>
<sequence length="130" mass="14468">MTRNEARENMMKIMYEMDASKSMDKDTACRLCGERLSGNHVERGKNLLSKIIDNIDLIDDEINKYSRSWKTARMPKVDLAIMRLALGEIKYSEDISDAVAVSEAVGMAGKYSTPRSSKFINGVLGAVTGK</sequence>
<keyword evidence="3" id="KW-0694">RNA-binding</keyword>
<dbReference type="Gene3D" id="1.10.940.10">
    <property type="entry name" value="NusB-like"/>
    <property type="match status" value="1"/>
</dbReference>
<dbReference type="AlphaFoldDB" id="A0A9D1I1L8"/>
<dbReference type="EMBL" id="DVMP01000154">
    <property type="protein sequence ID" value="HIU26509.1"/>
    <property type="molecule type" value="Genomic_DNA"/>
</dbReference>
<feature type="domain" description="NusB/RsmB/TIM44" evidence="6">
    <location>
        <begin position="5"/>
        <end position="127"/>
    </location>
</feature>
<evidence type="ECO:0000256" key="4">
    <source>
        <dbReference type="ARBA" id="ARBA00023015"/>
    </source>
</evidence>
<reference evidence="7" key="1">
    <citation type="submission" date="2020-10" db="EMBL/GenBank/DDBJ databases">
        <authorList>
            <person name="Gilroy R."/>
        </authorList>
    </citation>
    <scope>NUCLEOTIDE SEQUENCE</scope>
    <source>
        <strain evidence="7">ChiHcec3-6078</strain>
    </source>
</reference>
<comment type="similarity">
    <text evidence="1">Belongs to the NusB family.</text>
</comment>
<accession>A0A9D1I1L8</accession>
<evidence type="ECO:0000256" key="3">
    <source>
        <dbReference type="ARBA" id="ARBA00022884"/>
    </source>
</evidence>
<keyword evidence="4" id="KW-0805">Transcription regulation</keyword>
<keyword evidence="2" id="KW-0889">Transcription antitermination</keyword>
<evidence type="ECO:0000313" key="8">
    <source>
        <dbReference type="Proteomes" id="UP000824090"/>
    </source>
</evidence>
<evidence type="ECO:0000313" key="7">
    <source>
        <dbReference type="EMBL" id="HIU26509.1"/>
    </source>
</evidence>
<dbReference type="SUPFAM" id="SSF48013">
    <property type="entry name" value="NusB-like"/>
    <property type="match status" value="1"/>
</dbReference>
<name>A0A9D1I1L8_9FIRM</name>
<dbReference type="InterPro" id="IPR011605">
    <property type="entry name" value="NusB_fam"/>
</dbReference>
<dbReference type="GO" id="GO:0005829">
    <property type="term" value="C:cytosol"/>
    <property type="evidence" value="ECO:0007669"/>
    <property type="project" value="TreeGrafter"/>
</dbReference>
<evidence type="ECO:0000256" key="1">
    <source>
        <dbReference type="ARBA" id="ARBA00005952"/>
    </source>
</evidence>
<dbReference type="GO" id="GO:0006353">
    <property type="term" value="P:DNA-templated transcription termination"/>
    <property type="evidence" value="ECO:0007669"/>
    <property type="project" value="InterPro"/>
</dbReference>